<evidence type="ECO:0000313" key="7">
    <source>
        <dbReference type="EMBL" id="SHE71938.1"/>
    </source>
</evidence>
<dbReference type="Proteomes" id="UP000184048">
    <property type="component" value="Unassembled WGS sequence"/>
</dbReference>
<evidence type="ECO:0000256" key="3">
    <source>
        <dbReference type="ARBA" id="ARBA00023004"/>
    </source>
</evidence>
<sequence>MKKAITIVTFSLLVFACSRKTVSTSSTVPATATSSTTEASPESAGLNAHALLVEQGKGIFTTKCSKCHATKDVTAYTTTRWDGILQKMIPKAKLNEVEAKQVTAYVMEYASK</sequence>
<dbReference type="Gene3D" id="1.10.760.10">
    <property type="entry name" value="Cytochrome c-like domain"/>
    <property type="match status" value="1"/>
</dbReference>
<feature type="signal peptide" evidence="5">
    <location>
        <begin position="1"/>
        <end position="16"/>
    </location>
</feature>
<keyword evidence="1 4" id="KW-0349">Heme</keyword>
<dbReference type="InterPro" id="IPR036909">
    <property type="entry name" value="Cyt_c-like_dom_sf"/>
</dbReference>
<evidence type="ECO:0000256" key="5">
    <source>
        <dbReference type="SAM" id="SignalP"/>
    </source>
</evidence>
<keyword evidence="3 4" id="KW-0408">Iron</keyword>
<feature type="domain" description="Cytochrome c" evidence="6">
    <location>
        <begin position="51"/>
        <end position="112"/>
    </location>
</feature>
<gene>
    <name evidence="7" type="ORF">SAMN02745131_00960</name>
</gene>
<dbReference type="EMBL" id="FQUU01000003">
    <property type="protein sequence ID" value="SHE71938.1"/>
    <property type="molecule type" value="Genomic_DNA"/>
</dbReference>
<accession>A0A1M4VSN4</accession>
<dbReference type="GO" id="GO:0046872">
    <property type="term" value="F:metal ion binding"/>
    <property type="evidence" value="ECO:0007669"/>
    <property type="project" value="UniProtKB-KW"/>
</dbReference>
<dbReference type="GO" id="GO:0009055">
    <property type="term" value="F:electron transfer activity"/>
    <property type="evidence" value="ECO:0007669"/>
    <property type="project" value="InterPro"/>
</dbReference>
<dbReference type="OrthoDB" id="679921at2"/>
<keyword evidence="5" id="KW-0732">Signal</keyword>
<dbReference type="SUPFAM" id="SSF46626">
    <property type="entry name" value="Cytochrome c"/>
    <property type="match status" value="1"/>
</dbReference>
<dbReference type="AlphaFoldDB" id="A0A1M4VSN4"/>
<dbReference type="GO" id="GO:0020037">
    <property type="term" value="F:heme binding"/>
    <property type="evidence" value="ECO:0007669"/>
    <property type="project" value="InterPro"/>
</dbReference>
<dbReference type="InterPro" id="IPR009056">
    <property type="entry name" value="Cyt_c-like_dom"/>
</dbReference>
<evidence type="ECO:0000259" key="6">
    <source>
        <dbReference type="PROSITE" id="PS51007"/>
    </source>
</evidence>
<reference evidence="7 8" key="1">
    <citation type="submission" date="2016-11" db="EMBL/GenBank/DDBJ databases">
        <authorList>
            <person name="Jaros S."/>
            <person name="Januszkiewicz K."/>
            <person name="Wedrychowicz H."/>
        </authorList>
    </citation>
    <scope>NUCLEOTIDE SEQUENCE [LARGE SCALE GENOMIC DNA]</scope>
    <source>
        <strain evidence="7 8">DSM 18119</strain>
    </source>
</reference>
<keyword evidence="8" id="KW-1185">Reference proteome</keyword>
<evidence type="ECO:0000256" key="2">
    <source>
        <dbReference type="ARBA" id="ARBA00022723"/>
    </source>
</evidence>
<dbReference type="RefSeq" id="WP_072834094.1">
    <property type="nucleotide sequence ID" value="NZ_FQUU01000003.1"/>
</dbReference>
<feature type="chain" id="PRO_5013177608" description="Cytochrome c domain-containing protein" evidence="5">
    <location>
        <begin position="17"/>
        <end position="112"/>
    </location>
</feature>
<dbReference type="PROSITE" id="PS51007">
    <property type="entry name" value="CYTC"/>
    <property type="match status" value="1"/>
</dbReference>
<evidence type="ECO:0000313" key="8">
    <source>
        <dbReference type="Proteomes" id="UP000184048"/>
    </source>
</evidence>
<name>A0A1M4VSN4_9BACT</name>
<protein>
    <recommendedName>
        <fullName evidence="6">Cytochrome c domain-containing protein</fullName>
    </recommendedName>
</protein>
<dbReference type="PROSITE" id="PS51257">
    <property type="entry name" value="PROKAR_LIPOPROTEIN"/>
    <property type="match status" value="1"/>
</dbReference>
<evidence type="ECO:0000256" key="4">
    <source>
        <dbReference type="PROSITE-ProRule" id="PRU00433"/>
    </source>
</evidence>
<organism evidence="7 8">
    <name type="scientific">Flavisolibacter ginsengisoli DSM 18119</name>
    <dbReference type="NCBI Taxonomy" id="1121884"/>
    <lineage>
        <taxon>Bacteria</taxon>
        <taxon>Pseudomonadati</taxon>
        <taxon>Bacteroidota</taxon>
        <taxon>Chitinophagia</taxon>
        <taxon>Chitinophagales</taxon>
        <taxon>Chitinophagaceae</taxon>
        <taxon>Flavisolibacter</taxon>
    </lineage>
</organism>
<evidence type="ECO:0000256" key="1">
    <source>
        <dbReference type="ARBA" id="ARBA00022617"/>
    </source>
</evidence>
<keyword evidence="2 4" id="KW-0479">Metal-binding</keyword>
<proteinExistence type="predicted"/>